<evidence type="ECO:0000313" key="3">
    <source>
        <dbReference type="EMBL" id="CAG9610416.1"/>
    </source>
</evidence>
<keyword evidence="1" id="KW-0547">Nucleotide-binding</keyword>
<keyword evidence="1" id="KW-0067">ATP-binding</keyword>
<dbReference type="SUPFAM" id="SSF56059">
    <property type="entry name" value="Glutathione synthetase ATP-binding domain-like"/>
    <property type="match status" value="1"/>
</dbReference>
<gene>
    <name evidence="3" type="ORF">NEOCIP111885_04190</name>
</gene>
<evidence type="ECO:0000256" key="1">
    <source>
        <dbReference type="PROSITE-ProRule" id="PRU00409"/>
    </source>
</evidence>
<organism evidence="3 4">
    <name type="scientific">Pseudoneobacillus rhizosphaerae</name>
    <dbReference type="NCBI Taxonomy" id="2880968"/>
    <lineage>
        <taxon>Bacteria</taxon>
        <taxon>Bacillati</taxon>
        <taxon>Bacillota</taxon>
        <taxon>Bacilli</taxon>
        <taxon>Bacillales</taxon>
        <taxon>Bacillaceae</taxon>
        <taxon>Pseudoneobacillus</taxon>
    </lineage>
</organism>
<reference evidence="3" key="1">
    <citation type="submission" date="2021-10" db="EMBL/GenBank/DDBJ databases">
        <authorList>
            <person name="Criscuolo A."/>
        </authorList>
    </citation>
    <scope>NUCLEOTIDE SEQUENCE</scope>
    <source>
        <strain evidence="3">CIP111885</strain>
    </source>
</reference>
<evidence type="ECO:0000313" key="4">
    <source>
        <dbReference type="Proteomes" id="UP000789845"/>
    </source>
</evidence>
<dbReference type="PANTHER" id="PTHR21621">
    <property type="entry name" value="RIBOSOMAL PROTEIN S6 MODIFICATION PROTEIN"/>
    <property type="match status" value="1"/>
</dbReference>
<dbReference type="GO" id="GO:0005524">
    <property type="term" value="F:ATP binding"/>
    <property type="evidence" value="ECO:0007669"/>
    <property type="project" value="UniProtKB-UniRule"/>
</dbReference>
<name>A0A9C7GD62_9BACI</name>
<dbReference type="GO" id="GO:0046872">
    <property type="term" value="F:metal ion binding"/>
    <property type="evidence" value="ECO:0007669"/>
    <property type="project" value="InterPro"/>
</dbReference>
<dbReference type="Gene3D" id="3.30.470.20">
    <property type="entry name" value="ATP-grasp fold, B domain"/>
    <property type="match status" value="1"/>
</dbReference>
<proteinExistence type="predicted"/>
<dbReference type="PROSITE" id="PS50975">
    <property type="entry name" value="ATP_GRASP"/>
    <property type="match status" value="1"/>
</dbReference>
<dbReference type="InterPro" id="IPR011761">
    <property type="entry name" value="ATP-grasp"/>
</dbReference>
<dbReference type="Proteomes" id="UP000789845">
    <property type="component" value="Unassembled WGS sequence"/>
</dbReference>
<protein>
    <recommendedName>
        <fullName evidence="2">ATP-grasp domain-containing protein</fullName>
    </recommendedName>
</protein>
<dbReference type="GO" id="GO:0016879">
    <property type="term" value="F:ligase activity, forming carbon-nitrogen bonds"/>
    <property type="evidence" value="ECO:0007669"/>
    <property type="project" value="TreeGrafter"/>
</dbReference>
<feature type="domain" description="ATP-grasp" evidence="2">
    <location>
        <begin position="61"/>
        <end position="252"/>
    </location>
</feature>
<dbReference type="EMBL" id="CAKJTG010000035">
    <property type="protein sequence ID" value="CAG9610416.1"/>
    <property type="molecule type" value="Genomic_DNA"/>
</dbReference>
<dbReference type="PANTHER" id="PTHR21621:SF0">
    <property type="entry name" value="BETA-CITRYLGLUTAMATE SYNTHASE B-RELATED"/>
    <property type="match status" value="1"/>
</dbReference>
<accession>A0A9C7GD62</accession>
<dbReference type="AlphaFoldDB" id="A0A9C7GD62"/>
<sequence>MQSFINQAATNRGWDVEKIIEEGDFLTRYSKGDLFFYSEGVSNISINHQSPTISKNKVHTSIILEKENIPCVITREIHLFDRENLRALYHQFSNNGQEKVVVKPLDGKKGEGLVALNSLEQLEAYSLSAPKEKRHCISSFFEHRCELRFVLFRQQVEFYYLKPNNTDNVLRPHLDSSYKIKEELISKMKELAERAAFRLGFDYLAVDFLIGENEKKVLEVNLKPNLYSLIRAQPEMFDRCVELYERMFDYKEYLLNSSKLQINHTFD</sequence>
<dbReference type="RefSeq" id="WP_230498771.1">
    <property type="nucleotide sequence ID" value="NZ_CAKJTG010000035.1"/>
</dbReference>
<keyword evidence="4" id="KW-1185">Reference proteome</keyword>
<comment type="caution">
    <text evidence="3">The sequence shown here is derived from an EMBL/GenBank/DDBJ whole genome shotgun (WGS) entry which is preliminary data.</text>
</comment>
<evidence type="ECO:0000259" key="2">
    <source>
        <dbReference type="PROSITE" id="PS50975"/>
    </source>
</evidence>
<dbReference type="GO" id="GO:0005737">
    <property type="term" value="C:cytoplasm"/>
    <property type="evidence" value="ECO:0007669"/>
    <property type="project" value="TreeGrafter"/>
</dbReference>